<dbReference type="InterPro" id="IPR036465">
    <property type="entry name" value="vWFA_dom_sf"/>
</dbReference>
<dbReference type="Gene3D" id="3.40.50.410">
    <property type="entry name" value="von Willebrand factor, type A domain"/>
    <property type="match status" value="1"/>
</dbReference>
<reference evidence="3" key="1">
    <citation type="submission" date="2015-06" db="EMBL/GenBank/DDBJ databases">
        <authorList>
            <person name="Bertelli C."/>
        </authorList>
    </citation>
    <scope>NUCLEOTIDE SEQUENCE [LARGE SCALE GENOMIC DNA]</scope>
    <source>
        <strain evidence="3">CRIB-30</strain>
    </source>
</reference>
<evidence type="ECO:0000313" key="3">
    <source>
        <dbReference type="Proteomes" id="UP000220251"/>
    </source>
</evidence>
<proteinExistence type="predicted"/>
<protein>
    <recommendedName>
        <fullName evidence="1">DUF58 domain-containing protein</fullName>
    </recommendedName>
</protein>
<sequence length="293" mass="32893">MATIPKEILEEIRRIEIQSIHLAEDLLAGAYRSIFRGTGMEFEEVRDYVPGDDIRSIDWNVTARLNHPYVKVFREERELPIIVTQDISTSMLGGSGKSTKQKVAATLTALLSFSALRSNDKVGLLLFSDKVEGYLSPKKGFRHVLRVIRDVLISSSKESKTDMLSAIKFLISTQKKAAIIFIISDFLAPLRGKELAALSKRADVVGLCLVDPWEVQVPPLGLTLIKDPETGITDYVDLASPEYPLPYSEALQKNRDEWKQCFLKAGAQFLTVKTDESPVNALRKFFGYRKVRS</sequence>
<dbReference type="Pfam" id="PF01882">
    <property type="entry name" value="DUF58"/>
    <property type="match status" value="1"/>
</dbReference>
<dbReference type="OrthoDB" id="9776116at2"/>
<name>A0A0H5DMZ6_9BACT</name>
<dbReference type="EMBL" id="CWGJ01000001">
    <property type="protein sequence ID" value="CRX37397.1"/>
    <property type="molecule type" value="Genomic_DNA"/>
</dbReference>
<dbReference type="SUPFAM" id="SSF53300">
    <property type="entry name" value="vWA-like"/>
    <property type="match status" value="1"/>
</dbReference>
<dbReference type="InterPro" id="IPR002881">
    <property type="entry name" value="DUF58"/>
</dbReference>
<keyword evidence="3" id="KW-1185">Reference proteome</keyword>
<evidence type="ECO:0000259" key="1">
    <source>
        <dbReference type="Pfam" id="PF01882"/>
    </source>
</evidence>
<dbReference type="RefSeq" id="WP_098037254.1">
    <property type="nucleotide sequence ID" value="NZ_CWGJ01000001.1"/>
</dbReference>
<dbReference type="PANTHER" id="PTHR33608">
    <property type="entry name" value="BLL2464 PROTEIN"/>
    <property type="match status" value="1"/>
</dbReference>
<organism evidence="2 3">
    <name type="scientific">Estrella lausannensis</name>
    <dbReference type="NCBI Taxonomy" id="483423"/>
    <lineage>
        <taxon>Bacteria</taxon>
        <taxon>Pseudomonadati</taxon>
        <taxon>Chlamydiota</taxon>
        <taxon>Chlamydiia</taxon>
        <taxon>Parachlamydiales</taxon>
        <taxon>Candidatus Criblamydiaceae</taxon>
        <taxon>Estrella</taxon>
    </lineage>
</organism>
<dbReference type="AlphaFoldDB" id="A0A0H5DMZ6"/>
<dbReference type="Proteomes" id="UP000220251">
    <property type="component" value="Unassembled WGS sequence"/>
</dbReference>
<evidence type="ECO:0000313" key="2">
    <source>
        <dbReference type="EMBL" id="CRX37397.1"/>
    </source>
</evidence>
<dbReference type="PANTHER" id="PTHR33608:SF6">
    <property type="entry name" value="BLL2464 PROTEIN"/>
    <property type="match status" value="1"/>
</dbReference>
<feature type="domain" description="DUF58" evidence="1">
    <location>
        <begin position="44"/>
        <end position="255"/>
    </location>
</feature>
<gene>
    <name evidence="2" type="ORF">ELAC_0033</name>
</gene>
<accession>A0A0H5DMZ6</accession>